<gene>
    <name evidence="8" type="ORF">QBC46DRAFT_458287</name>
</gene>
<evidence type="ECO:0000256" key="3">
    <source>
        <dbReference type="ARBA" id="ARBA00023015"/>
    </source>
</evidence>
<keyword evidence="6" id="KW-0539">Nucleus</keyword>
<keyword evidence="5" id="KW-0804">Transcription</keyword>
<keyword evidence="2" id="KW-0862">Zinc</keyword>
<proteinExistence type="predicted"/>
<dbReference type="GO" id="GO:0045944">
    <property type="term" value="P:positive regulation of transcription by RNA polymerase II"/>
    <property type="evidence" value="ECO:0007669"/>
    <property type="project" value="TreeGrafter"/>
</dbReference>
<evidence type="ECO:0000256" key="4">
    <source>
        <dbReference type="ARBA" id="ARBA00023125"/>
    </source>
</evidence>
<dbReference type="InterPro" id="IPR001138">
    <property type="entry name" value="Zn2Cys6_DnaBD"/>
</dbReference>
<dbReference type="SMART" id="SM00066">
    <property type="entry name" value="GAL4"/>
    <property type="match status" value="1"/>
</dbReference>
<evidence type="ECO:0000313" key="9">
    <source>
        <dbReference type="Proteomes" id="UP001303473"/>
    </source>
</evidence>
<evidence type="ECO:0000256" key="2">
    <source>
        <dbReference type="ARBA" id="ARBA00022833"/>
    </source>
</evidence>
<dbReference type="InterPro" id="IPR021858">
    <property type="entry name" value="Fun_TF"/>
</dbReference>
<dbReference type="GO" id="GO:0005634">
    <property type="term" value="C:nucleus"/>
    <property type="evidence" value="ECO:0007669"/>
    <property type="project" value="UniProtKB-SubCell"/>
</dbReference>
<dbReference type="Proteomes" id="UP001303473">
    <property type="component" value="Unassembled WGS sequence"/>
</dbReference>
<evidence type="ECO:0000256" key="6">
    <source>
        <dbReference type="ARBA" id="ARBA00023242"/>
    </source>
</evidence>
<dbReference type="PANTHER" id="PTHR37534">
    <property type="entry name" value="TRANSCRIPTIONAL ACTIVATOR PROTEIN UGA3"/>
    <property type="match status" value="1"/>
</dbReference>
<dbReference type="PROSITE" id="PS50048">
    <property type="entry name" value="ZN2_CY6_FUNGAL_2"/>
    <property type="match status" value="1"/>
</dbReference>
<organism evidence="8 9">
    <name type="scientific">Diplogelasinospora grovesii</name>
    <dbReference type="NCBI Taxonomy" id="303347"/>
    <lineage>
        <taxon>Eukaryota</taxon>
        <taxon>Fungi</taxon>
        <taxon>Dikarya</taxon>
        <taxon>Ascomycota</taxon>
        <taxon>Pezizomycotina</taxon>
        <taxon>Sordariomycetes</taxon>
        <taxon>Sordariomycetidae</taxon>
        <taxon>Sordariales</taxon>
        <taxon>Diplogelasinosporaceae</taxon>
        <taxon>Diplogelasinospora</taxon>
    </lineage>
</organism>
<name>A0AAN6NCU0_9PEZI</name>
<comment type="subcellular location">
    <subcellularLocation>
        <location evidence="1">Nucleus</location>
    </subcellularLocation>
</comment>
<dbReference type="Pfam" id="PF11951">
    <property type="entry name" value="Fungal_trans_2"/>
    <property type="match status" value="1"/>
</dbReference>
<evidence type="ECO:0000256" key="1">
    <source>
        <dbReference type="ARBA" id="ARBA00004123"/>
    </source>
</evidence>
<dbReference type="AlphaFoldDB" id="A0AAN6NCU0"/>
<dbReference type="PANTHER" id="PTHR37534:SF51">
    <property type="entry name" value="ACRIFLAVINE SENSITIVITY CONTROL PROTEIN ACR-2"/>
    <property type="match status" value="1"/>
</dbReference>
<sequence length="470" mass="52477">MSPAQTSAKPKSCHNCRRQRLRCDRSFPTCQKCSKKGLYCLGYGNLYIWTPPRLLPPRPSRPLLDPLLQVLGRPYREYVNHFATHLCKDLVAHDFPGRNPFRDLVPLTREYPVLLHIILATSAIHMSNAFCQDIPSLSCQYSTLQYLRSRNEPSRRALLDALIAKQNALGLLKAAVEQGDSFCRDVILAVMTFFINLELIDGSRDGWVAHIYGAQSFITALLKRQDNDPSSPWSGLRDYLISDCLTYHTLSLSLTAVTKPTAATSSNLLITVLERTEANSYLCCPPTILQIIHAASQLPPGSAAAPQEAADLIQKASAFDIHSWASRLGPSPEQVLSVRQHVASAHRSAAILYILQSVSPPYEPCVDADVLLSDTFHHLSLVSEHDNLFKATAWPTFIAGAGTDDPARRAWVLQRLERLWETLLWGYIRTAMETLQEIWTLRDSARQSTGTRIHSPLLELKSRGFGCLVV</sequence>
<dbReference type="GO" id="GO:0000976">
    <property type="term" value="F:transcription cis-regulatory region binding"/>
    <property type="evidence" value="ECO:0007669"/>
    <property type="project" value="TreeGrafter"/>
</dbReference>
<dbReference type="SUPFAM" id="SSF57701">
    <property type="entry name" value="Zn2/Cys6 DNA-binding domain"/>
    <property type="match status" value="1"/>
</dbReference>
<keyword evidence="9" id="KW-1185">Reference proteome</keyword>
<reference evidence="9" key="1">
    <citation type="journal article" date="2023" name="Mol. Phylogenet. Evol.">
        <title>Genome-scale phylogeny and comparative genomics of the fungal order Sordariales.</title>
        <authorList>
            <person name="Hensen N."/>
            <person name="Bonometti L."/>
            <person name="Westerberg I."/>
            <person name="Brannstrom I.O."/>
            <person name="Guillou S."/>
            <person name="Cros-Aarteil S."/>
            <person name="Calhoun S."/>
            <person name="Haridas S."/>
            <person name="Kuo A."/>
            <person name="Mondo S."/>
            <person name="Pangilinan J."/>
            <person name="Riley R."/>
            <person name="LaButti K."/>
            <person name="Andreopoulos B."/>
            <person name="Lipzen A."/>
            <person name="Chen C."/>
            <person name="Yan M."/>
            <person name="Daum C."/>
            <person name="Ng V."/>
            <person name="Clum A."/>
            <person name="Steindorff A."/>
            <person name="Ohm R.A."/>
            <person name="Martin F."/>
            <person name="Silar P."/>
            <person name="Natvig D.O."/>
            <person name="Lalanne C."/>
            <person name="Gautier V."/>
            <person name="Ament-Velasquez S.L."/>
            <person name="Kruys A."/>
            <person name="Hutchinson M.I."/>
            <person name="Powell A.J."/>
            <person name="Barry K."/>
            <person name="Miller A.N."/>
            <person name="Grigoriev I.V."/>
            <person name="Debuchy R."/>
            <person name="Gladieux P."/>
            <person name="Hiltunen Thoren M."/>
            <person name="Johannesson H."/>
        </authorList>
    </citation>
    <scope>NUCLEOTIDE SEQUENCE [LARGE SCALE GENOMIC DNA]</scope>
    <source>
        <strain evidence="9">CBS 340.73</strain>
    </source>
</reference>
<dbReference type="EMBL" id="MU853783">
    <property type="protein sequence ID" value="KAK3941397.1"/>
    <property type="molecule type" value="Genomic_DNA"/>
</dbReference>
<comment type="caution">
    <text evidence="8">The sequence shown here is derived from an EMBL/GenBank/DDBJ whole genome shotgun (WGS) entry which is preliminary data.</text>
</comment>
<accession>A0AAN6NCU0</accession>
<dbReference type="GO" id="GO:0000981">
    <property type="term" value="F:DNA-binding transcription factor activity, RNA polymerase II-specific"/>
    <property type="evidence" value="ECO:0007669"/>
    <property type="project" value="InterPro"/>
</dbReference>
<dbReference type="Pfam" id="PF00172">
    <property type="entry name" value="Zn_clus"/>
    <property type="match status" value="1"/>
</dbReference>
<dbReference type="InterPro" id="IPR036864">
    <property type="entry name" value="Zn2-C6_fun-type_DNA-bd_sf"/>
</dbReference>
<evidence type="ECO:0000313" key="8">
    <source>
        <dbReference type="EMBL" id="KAK3941397.1"/>
    </source>
</evidence>
<dbReference type="CDD" id="cd00067">
    <property type="entry name" value="GAL4"/>
    <property type="match status" value="1"/>
</dbReference>
<evidence type="ECO:0000259" key="7">
    <source>
        <dbReference type="PROSITE" id="PS50048"/>
    </source>
</evidence>
<evidence type="ECO:0000256" key="5">
    <source>
        <dbReference type="ARBA" id="ARBA00023163"/>
    </source>
</evidence>
<keyword evidence="3" id="KW-0805">Transcription regulation</keyword>
<protein>
    <submittedName>
        <fullName evidence="8">Acriflavine sensitivity control protein acr-2</fullName>
    </submittedName>
</protein>
<dbReference type="GO" id="GO:0008270">
    <property type="term" value="F:zinc ion binding"/>
    <property type="evidence" value="ECO:0007669"/>
    <property type="project" value="InterPro"/>
</dbReference>
<dbReference type="Gene3D" id="4.10.240.10">
    <property type="entry name" value="Zn(2)-C6 fungal-type DNA-binding domain"/>
    <property type="match status" value="1"/>
</dbReference>
<keyword evidence="4" id="KW-0238">DNA-binding</keyword>
<feature type="domain" description="Zn(2)-C6 fungal-type" evidence="7">
    <location>
        <begin position="12"/>
        <end position="40"/>
    </location>
</feature>
<dbReference type="PROSITE" id="PS00463">
    <property type="entry name" value="ZN2_CY6_FUNGAL_1"/>
    <property type="match status" value="1"/>
</dbReference>